<dbReference type="Proteomes" id="UP000190274">
    <property type="component" value="Chromosome F"/>
</dbReference>
<sequence length="280" mass="31249">MQRYNWLASRHLAARFYATPRGVKVPLSAKINALISKTSAEQIYSYKPTLFVKVGSWTLAGVFAVYGVSFADWSLSSSLDLYEQEAEQSTLSEAWWKHPKLLLVARTAGSVLLSIIPFTLSALAIYAPSRIVTGVTYMPHGAFQLTRRALVSGRPVTRTAVFGAIVRNEKTRVYTGVGSQGTEDRASFAFLLTDTDKPTWDRFYIVNRSGKFWAQDGRIFDVLFGGDSAESLERSPESASVTTAKDPNLLQNLIKEQQIRTKFNNRPADARNIVLKRRSN</sequence>
<reference evidence="2 3" key="1">
    <citation type="submission" date="2016-03" db="EMBL/GenBank/DDBJ databases">
        <authorList>
            <person name="Devillers H."/>
        </authorList>
    </citation>
    <scope>NUCLEOTIDE SEQUENCE [LARGE SCALE GENOMIC DNA]</scope>
    <source>
        <strain evidence="2">CBS 10888</strain>
    </source>
</reference>
<feature type="transmembrane region" description="Helical" evidence="1">
    <location>
        <begin position="50"/>
        <end position="71"/>
    </location>
</feature>
<accession>A0A1G4JNB5</accession>
<evidence type="ECO:0000313" key="2">
    <source>
        <dbReference type="EMBL" id="SCU92177.1"/>
    </source>
</evidence>
<organism evidence="2 3">
    <name type="scientific">Lachancea dasiensis</name>
    <dbReference type="NCBI Taxonomy" id="1072105"/>
    <lineage>
        <taxon>Eukaryota</taxon>
        <taxon>Fungi</taxon>
        <taxon>Dikarya</taxon>
        <taxon>Ascomycota</taxon>
        <taxon>Saccharomycotina</taxon>
        <taxon>Saccharomycetes</taxon>
        <taxon>Saccharomycetales</taxon>
        <taxon>Saccharomycetaceae</taxon>
        <taxon>Lachancea</taxon>
    </lineage>
</organism>
<gene>
    <name evidence="2" type="ORF">LADA_0F14884G</name>
</gene>
<keyword evidence="1" id="KW-0472">Membrane</keyword>
<protein>
    <submittedName>
        <fullName evidence="2">LADA_0F14884g1_1</fullName>
    </submittedName>
</protein>
<keyword evidence="1" id="KW-1133">Transmembrane helix</keyword>
<keyword evidence="1" id="KW-0812">Transmembrane</keyword>
<feature type="transmembrane region" description="Helical" evidence="1">
    <location>
        <begin position="103"/>
        <end position="127"/>
    </location>
</feature>
<evidence type="ECO:0000313" key="3">
    <source>
        <dbReference type="Proteomes" id="UP000190274"/>
    </source>
</evidence>
<dbReference type="OrthoDB" id="4083656at2759"/>
<evidence type="ECO:0000256" key="1">
    <source>
        <dbReference type="SAM" id="Phobius"/>
    </source>
</evidence>
<dbReference type="EMBL" id="LT598458">
    <property type="protein sequence ID" value="SCU92177.1"/>
    <property type="molecule type" value="Genomic_DNA"/>
</dbReference>
<name>A0A1G4JNB5_9SACH</name>
<keyword evidence="3" id="KW-1185">Reference proteome</keyword>
<proteinExistence type="predicted"/>
<dbReference type="AlphaFoldDB" id="A0A1G4JNB5"/>